<evidence type="ECO:0000256" key="1">
    <source>
        <dbReference type="ARBA" id="ARBA00005614"/>
    </source>
</evidence>
<accession>A0A2M6ZGT1</accession>
<dbReference type="PANTHER" id="PTHR47268:SF4">
    <property type="entry name" value="ACYLPHOSPHATASE"/>
    <property type="match status" value="1"/>
</dbReference>
<dbReference type="PANTHER" id="PTHR47268">
    <property type="entry name" value="ACYLPHOSPHATASE"/>
    <property type="match status" value="1"/>
</dbReference>
<comment type="similarity">
    <text evidence="1 6">Belongs to the acylphosphatase family.</text>
</comment>
<dbReference type="Gene3D" id="3.30.70.100">
    <property type="match status" value="1"/>
</dbReference>
<dbReference type="Proteomes" id="UP000229227">
    <property type="component" value="Unassembled WGS sequence"/>
</dbReference>
<evidence type="ECO:0000256" key="3">
    <source>
        <dbReference type="ARBA" id="ARBA00047645"/>
    </source>
</evidence>
<gene>
    <name evidence="8" type="ORF">COS91_03485</name>
</gene>
<dbReference type="PROSITE" id="PS00151">
    <property type="entry name" value="ACYLPHOSPHATASE_2"/>
    <property type="match status" value="1"/>
</dbReference>
<dbReference type="PROSITE" id="PS00150">
    <property type="entry name" value="ACYLPHOSPHATASE_1"/>
    <property type="match status" value="1"/>
</dbReference>
<evidence type="ECO:0000256" key="6">
    <source>
        <dbReference type="RuleBase" id="RU004168"/>
    </source>
</evidence>
<dbReference type="InterPro" id="IPR036046">
    <property type="entry name" value="Acylphosphatase-like_dom_sf"/>
</dbReference>
<keyword evidence="4 5" id="KW-0378">Hydrolase</keyword>
<dbReference type="AlphaFoldDB" id="A0A2M6ZGT1"/>
<feature type="domain" description="Acylphosphatase-like" evidence="7">
    <location>
        <begin position="3"/>
        <end position="90"/>
    </location>
</feature>
<dbReference type="InterPro" id="IPR001792">
    <property type="entry name" value="Acylphosphatase-like_dom"/>
</dbReference>
<dbReference type="InterPro" id="IPR017968">
    <property type="entry name" value="Acylphosphatase_CS"/>
</dbReference>
<evidence type="ECO:0000256" key="4">
    <source>
        <dbReference type="PROSITE-ProRule" id="PRU00520"/>
    </source>
</evidence>
<dbReference type="SUPFAM" id="SSF54975">
    <property type="entry name" value="Acylphosphatase/BLUF domain-like"/>
    <property type="match status" value="1"/>
</dbReference>
<dbReference type="GO" id="GO:0003998">
    <property type="term" value="F:acylphosphatase activity"/>
    <property type="evidence" value="ECO:0007669"/>
    <property type="project" value="UniProtKB-EC"/>
</dbReference>
<evidence type="ECO:0000259" key="7">
    <source>
        <dbReference type="PROSITE" id="PS51160"/>
    </source>
</evidence>
<dbReference type="InterPro" id="IPR020456">
    <property type="entry name" value="Acylphosphatase"/>
</dbReference>
<comment type="caution">
    <text evidence="8">The sequence shown here is derived from an EMBL/GenBank/DDBJ whole genome shotgun (WGS) entry which is preliminary data.</text>
</comment>
<sequence length="90" mass="10251">MRRAHLYISGRVQGVCFRAETCDEADRLGVKGWVRNLPGGSVEAVAEGEDSAIEEFVKYCHKGPSGAYVRKVEISEENFKNEFKDFYIRF</sequence>
<reference evidence="9" key="1">
    <citation type="submission" date="2017-09" db="EMBL/GenBank/DDBJ databases">
        <title>Depth-based differentiation of microbial function through sediment-hosted aquifers and enrichment of novel symbionts in the deep terrestrial subsurface.</title>
        <authorList>
            <person name="Probst A.J."/>
            <person name="Ladd B."/>
            <person name="Jarett J.K."/>
            <person name="Geller-Mcgrath D.E."/>
            <person name="Sieber C.M.K."/>
            <person name="Emerson J.B."/>
            <person name="Anantharaman K."/>
            <person name="Thomas B.C."/>
            <person name="Malmstrom R."/>
            <person name="Stieglmeier M."/>
            <person name="Klingl A."/>
            <person name="Woyke T."/>
            <person name="Ryan C.M."/>
            <person name="Banfield J.F."/>
        </authorList>
    </citation>
    <scope>NUCLEOTIDE SEQUENCE [LARGE SCALE GENOMIC DNA]</scope>
</reference>
<evidence type="ECO:0000313" key="8">
    <source>
        <dbReference type="EMBL" id="PIU51613.1"/>
    </source>
</evidence>
<organism evidence="8 9">
    <name type="scientific">Candidatus Desantisbacteria bacterium CG07_land_8_20_14_0_80_39_15</name>
    <dbReference type="NCBI Taxonomy" id="1974549"/>
    <lineage>
        <taxon>Bacteria</taxon>
        <taxon>Candidatus Desantisiibacteriota</taxon>
    </lineage>
</organism>
<evidence type="ECO:0000313" key="9">
    <source>
        <dbReference type="Proteomes" id="UP000229227"/>
    </source>
</evidence>
<evidence type="ECO:0000256" key="2">
    <source>
        <dbReference type="ARBA" id="ARBA00012150"/>
    </source>
</evidence>
<comment type="catalytic activity">
    <reaction evidence="3 4 5">
        <text>an acyl phosphate + H2O = a carboxylate + phosphate + H(+)</text>
        <dbReference type="Rhea" id="RHEA:14965"/>
        <dbReference type="ChEBI" id="CHEBI:15377"/>
        <dbReference type="ChEBI" id="CHEBI:15378"/>
        <dbReference type="ChEBI" id="CHEBI:29067"/>
        <dbReference type="ChEBI" id="CHEBI:43474"/>
        <dbReference type="ChEBI" id="CHEBI:59918"/>
        <dbReference type="EC" id="3.6.1.7"/>
    </reaction>
</comment>
<dbReference type="EMBL" id="PEWN01000055">
    <property type="protein sequence ID" value="PIU51613.1"/>
    <property type="molecule type" value="Genomic_DNA"/>
</dbReference>
<dbReference type="PRINTS" id="PR00112">
    <property type="entry name" value="ACYLPHPHTASE"/>
</dbReference>
<dbReference type="Pfam" id="PF00708">
    <property type="entry name" value="Acylphosphatase"/>
    <property type="match status" value="1"/>
</dbReference>
<dbReference type="PROSITE" id="PS51160">
    <property type="entry name" value="ACYLPHOSPHATASE_3"/>
    <property type="match status" value="1"/>
</dbReference>
<feature type="active site" evidence="4">
    <location>
        <position position="18"/>
    </location>
</feature>
<dbReference type="EC" id="3.6.1.7" evidence="2 4"/>
<protein>
    <recommendedName>
        <fullName evidence="2 4">Acylphosphatase</fullName>
        <ecNumber evidence="2 4">3.6.1.7</ecNumber>
    </recommendedName>
</protein>
<name>A0A2M6ZGT1_9BACT</name>
<proteinExistence type="inferred from homology"/>
<feature type="active site" evidence="4">
    <location>
        <position position="36"/>
    </location>
</feature>
<evidence type="ECO:0000256" key="5">
    <source>
        <dbReference type="RuleBase" id="RU000553"/>
    </source>
</evidence>